<evidence type="ECO:0000256" key="1">
    <source>
        <dbReference type="SAM" id="Phobius"/>
    </source>
</evidence>
<proteinExistence type="predicted"/>
<protein>
    <submittedName>
        <fullName evidence="2">Uncharacterized protein</fullName>
    </submittedName>
</protein>
<keyword evidence="1" id="KW-0812">Transmembrane</keyword>
<sequence length="76" mass="8250">MMLVYSPRGGDIMGMIIIPCLFVVALMAILIIILAVKACNSEKSENRLSFCAGIILAGIIAAVPGWWLYELFSYGP</sequence>
<gene>
    <name evidence="2" type="ORF">A628_02781</name>
</gene>
<dbReference type="EMBL" id="AZGR01000057">
    <property type="protein sequence ID" value="ETA87196.1"/>
    <property type="molecule type" value="Genomic_DNA"/>
</dbReference>
<keyword evidence="1" id="KW-0472">Membrane</keyword>
<organism evidence="2 3">
    <name type="scientific">Salmonella enterica subsp. enterica serovar Cubana str. 76814</name>
    <dbReference type="NCBI Taxonomy" id="1192560"/>
    <lineage>
        <taxon>Bacteria</taxon>
        <taxon>Pseudomonadati</taxon>
        <taxon>Pseudomonadota</taxon>
        <taxon>Gammaproteobacteria</taxon>
        <taxon>Enterobacterales</taxon>
        <taxon>Enterobacteriaceae</taxon>
        <taxon>Salmonella</taxon>
    </lineage>
</organism>
<dbReference type="Proteomes" id="UP000018534">
    <property type="component" value="Unassembled WGS sequence"/>
</dbReference>
<evidence type="ECO:0000313" key="2">
    <source>
        <dbReference type="EMBL" id="ETA87196.1"/>
    </source>
</evidence>
<dbReference type="HOGENOM" id="CLU_207308_0_0_6"/>
<keyword evidence="1" id="KW-1133">Transmembrane helix</keyword>
<dbReference type="AlphaFoldDB" id="V7IPK7"/>
<name>V7IPK7_SALET</name>
<reference evidence="2 3" key="1">
    <citation type="journal article" date="2014" name="Genome Announc.">
        <title>Whole-Genome Sequencing of Salmonella enterica subsp. enterica Serovar Cubana Strains Isolated from Agricultural Sources.</title>
        <authorList>
            <person name="Benahmed F.H."/>
            <person name="Gopinath G.R."/>
            <person name="Wang H."/>
            <person name="Jean-Gilles Beaubrun J."/>
            <person name="Grim C."/>
            <person name="Cheng C.M."/>
            <person name="McClelland M."/>
            <person name="Ayers S."/>
            <person name="Abbott J."/>
            <person name="Desai P."/>
            <person name="Frye J.G."/>
            <person name="Weinstock G."/>
            <person name="Hammack T.S."/>
            <person name="Hanes D.E."/>
            <person name="Rasmussen M.A."/>
            <person name="Davidson M.K."/>
        </authorList>
    </citation>
    <scope>NUCLEOTIDE SEQUENCE [LARGE SCALE GENOMIC DNA]</scope>
    <source>
        <strain evidence="2">76814</strain>
    </source>
</reference>
<evidence type="ECO:0000313" key="3">
    <source>
        <dbReference type="Proteomes" id="UP000018534"/>
    </source>
</evidence>
<comment type="caution">
    <text evidence="2">The sequence shown here is derived from an EMBL/GenBank/DDBJ whole genome shotgun (WGS) entry which is preliminary data.</text>
</comment>
<accession>V7IPK7</accession>
<feature type="transmembrane region" description="Helical" evidence="1">
    <location>
        <begin position="48"/>
        <end position="69"/>
    </location>
</feature>
<feature type="transmembrane region" description="Helical" evidence="1">
    <location>
        <begin position="12"/>
        <end position="36"/>
    </location>
</feature>